<gene>
    <name evidence="2" type="ORF">ESB13_08985</name>
</gene>
<feature type="domain" description="NAD(P)-binding" evidence="1">
    <location>
        <begin position="7"/>
        <end position="124"/>
    </location>
</feature>
<keyword evidence="3" id="KW-1185">Reference proteome</keyword>
<name>A0A4Q1DBT6_9BACT</name>
<dbReference type="Proteomes" id="UP000290545">
    <property type="component" value="Unassembled WGS sequence"/>
</dbReference>
<dbReference type="SUPFAM" id="SSF51735">
    <property type="entry name" value="NAD(P)-binding Rossmann-fold domains"/>
    <property type="match status" value="1"/>
</dbReference>
<dbReference type="PANTHER" id="PTHR48079">
    <property type="entry name" value="PROTEIN YEEZ"/>
    <property type="match status" value="1"/>
</dbReference>
<dbReference type="Pfam" id="PF13460">
    <property type="entry name" value="NAD_binding_10"/>
    <property type="match status" value="1"/>
</dbReference>
<dbReference type="InterPro" id="IPR016040">
    <property type="entry name" value="NAD(P)-bd_dom"/>
</dbReference>
<dbReference type="PANTHER" id="PTHR48079:SF6">
    <property type="entry name" value="NAD(P)-BINDING DOMAIN-CONTAINING PROTEIN-RELATED"/>
    <property type="match status" value="1"/>
</dbReference>
<dbReference type="Pfam" id="PF11066">
    <property type="entry name" value="DUF2867"/>
    <property type="match status" value="1"/>
</dbReference>
<dbReference type="OrthoDB" id="9774199at2"/>
<protein>
    <submittedName>
        <fullName evidence="2">SDR family oxidoreductase</fullName>
    </submittedName>
</protein>
<reference evidence="2 3" key="1">
    <citation type="submission" date="2019-01" db="EMBL/GenBank/DDBJ databases">
        <title>Filimonas sp. strain TTM-71.</title>
        <authorList>
            <person name="Chen W.-M."/>
        </authorList>
    </citation>
    <scope>NUCLEOTIDE SEQUENCE [LARGE SCALE GENOMIC DNA]</scope>
    <source>
        <strain evidence="2 3">TTM-71</strain>
    </source>
</reference>
<proteinExistence type="predicted"/>
<organism evidence="2 3">
    <name type="scientific">Filimonas effusa</name>
    <dbReference type="NCBI Taxonomy" id="2508721"/>
    <lineage>
        <taxon>Bacteria</taxon>
        <taxon>Pseudomonadati</taxon>
        <taxon>Bacteroidota</taxon>
        <taxon>Chitinophagia</taxon>
        <taxon>Chitinophagales</taxon>
        <taxon>Chitinophagaceae</taxon>
        <taxon>Filimonas</taxon>
    </lineage>
</organism>
<dbReference type="GO" id="GO:0004029">
    <property type="term" value="F:aldehyde dehydrogenase (NAD+) activity"/>
    <property type="evidence" value="ECO:0007669"/>
    <property type="project" value="TreeGrafter"/>
</dbReference>
<evidence type="ECO:0000313" key="3">
    <source>
        <dbReference type="Proteomes" id="UP000290545"/>
    </source>
</evidence>
<dbReference type="GO" id="GO:0005737">
    <property type="term" value="C:cytoplasm"/>
    <property type="evidence" value="ECO:0007669"/>
    <property type="project" value="TreeGrafter"/>
</dbReference>
<comment type="caution">
    <text evidence="2">The sequence shown here is derived from an EMBL/GenBank/DDBJ whole genome shotgun (WGS) entry which is preliminary data.</text>
</comment>
<dbReference type="Gene3D" id="3.40.50.720">
    <property type="entry name" value="NAD(P)-binding Rossmann-like Domain"/>
    <property type="match status" value="1"/>
</dbReference>
<dbReference type="EMBL" id="SDHZ01000001">
    <property type="protein sequence ID" value="RXK86907.1"/>
    <property type="molecule type" value="Genomic_DNA"/>
</dbReference>
<dbReference type="RefSeq" id="WP_129002656.1">
    <property type="nucleotide sequence ID" value="NZ_SDHZ01000001.1"/>
</dbReference>
<dbReference type="InterPro" id="IPR051783">
    <property type="entry name" value="NAD(P)-dependent_oxidoreduct"/>
</dbReference>
<dbReference type="InterPro" id="IPR036291">
    <property type="entry name" value="NAD(P)-bd_dom_sf"/>
</dbReference>
<dbReference type="AlphaFoldDB" id="A0A4Q1DBT6"/>
<evidence type="ECO:0000313" key="2">
    <source>
        <dbReference type="EMBL" id="RXK86907.1"/>
    </source>
</evidence>
<evidence type="ECO:0000259" key="1">
    <source>
        <dbReference type="Pfam" id="PF13460"/>
    </source>
</evidence>
<dbReference type="InterPro" id="IPR021295">
    <property type="entry name" value="DUF2867"/>
</dbReference>
<sequence>MKILLTGATGYIGQRLLPVLLEKGHHVVCCVRNAAAFNTSRFGNGNLITVIEADLSNPDTLKNIPADIDAAYYLVHSMSTAGAFSQKEEQSARNFITAIDNTSARQVIFLSGIINGKKLSGHLSSRKRVEEVLGAGRTPLTTLRAGIIVGSGSASFEIIRDLVEKLPVMVAPRWLHTKCQPIAIRNVIEFLSAVLLQEFSFGEHYDIYGPDILTYKQMLLQFAEVRKLKRRIVTVPVMTPRLSSYWLYFVTSTSYPLARNLVDSMRVDVVARPNELPQKCNVQLIPYKEAIRIAFDKIEQNLVLSSWKDAMGSIYSKNMIEKQLEVPQFGVFTDKKTLETKDPERAADRIFAIGGQSGWYYADWLWNFRGFLDKLFGGVGLTRGRKNKSQVAVGDTLDFWRVIYASREEKRLLLYAEMKLPGEAWLEFHIKGNTVFQTATFRPLGLAGRLYWYSVLPFHYFIFNGMIKKITD</sequence>
<accession>A0A4Q1DBT6</accession>